<comment type="caution">
    <text evidence="2">The sequence shown here is derived from an EMBL/GenBank/DDBJ whole genome shotgun (WGS) entry which is preliminary data.</text>
</comment>
<evidence type="ECO:0000313" key="3">
    <source>
        <dbReference type="Proteomes" id="UP001283361"/>
    </source>
</evidence>
<feature type="region of interest" description="Disordered" evidence="1">
    <location>
        <begin position="1"/>
        <end position="46"/>
    </location>
</feature>
<keyword evidence="3" id="KW-1185">Reference proteome</keyword>
<dbReference type="EMBL" id="JAWDGP010002499">
    <property type="protein sequence ID" value="KAK3782485.1"/>
    <property type="molecule type" value="Genomic_DNA"/>
</dbReference>
<feature type="compositionally biased region" description="Basic and acidic residues" evidence="1">
    <location>
        <begin position="7"/>
        <end position="16"/>
    </location>
</feature>
<reference evidence="2" key="1">
    <citation type="journal article" date="2023" name="G3 (Bethesda)">
        <title>A reference genome for the long-term kleptoplast-retaining sea slug Elysia crispata morphotype clarki.</title>
        <authorList>
            <person name="Eastman K.E."/>
            <person name="Pendleton A.L."/>
            <person name="Shaikh M.A."/>
            <person name="Suttiyut T."/>
            <person name="Ogas R."/>
            <person name="Tomko P."/>
            <person name="Gavelis G."/>
            <person name="Widhalm J.R."/>
            <person name="Wisecaver J.H."/>
        </authorList>
    </citation>
    <scope>NUCLEOTIDE SEQUENCE</scope>
    <source>
        <strain evidence="2">ECLA1</strain>
    </source>
</reference>
<dbReference type="Proteomes" id="UP001283361">
    <property type="component" value="Unassembled WGS sequence"/>
</dbReference>
<evidence type="ECO:0000313" key="2">
    <source>
        <dbReference type="EMBL" id="KAK3782485.1"/>
    </source>
</evidence>
<proteinExistence type="predicted"/>
<evidence type="ECO:0000256" key="1">
    <source>
        <dbReference type="SAM" id="MobiDB-lite"/>
    </source>
</evidence>
<name>A0AAE1A7P3_9GAST</name>
<gene>
    <name evidence="2" type="ORF">RRG08_012096</name>
</gene>
<accession>A0AAE1A7P3</accession>
<organism evidence="2 3">
    <name type="scientific">Elysia crispata</name>
    <name type="common">lettuce slug</name>
    <dbReference type="NCBI Taxonomy" id="231223"/>
    <lineage>
        <taxon>Eukaryota</taxon>
        <taxon>Metazoa</taxon>
        <taxon>Spiralia</taxon>
        <taxon>Lophotrochozoa</taxon>
        <taxon>Mollusca</taxon>
        <taxon>Gastropoda</taxon>
        <taxon>Heterobranchia</taxon>
        <taxon>Euthyneura</taxon>
        <taxon>Panpulmonata</taxon>
        <taxon>Sacoglossa</taxon>
        <taxon>Placobranchoidea</taxon>
        <taxon>Plakobranchidae</taxon>
        <taxon>Elysia</taxon>
    </lineage>
</organism>
<sequence length="68" mass="7392">MVDLSELTDKISRPSEPRLPAAGSDLGVPQNEQRRRSPRARQAGSFTPVHGFISSSIAPDSIYALELD</sequence>
<protein>
    <submittedName>
        <fullName evidence="2">Uncharacterized protein</fullName>
    </submittedName>
</protein>
<dbReference type="AlphaFoldDB" id="A0AAE1A7P3"/>